<protein>
    <submittedName>
        <fullName evidence="1">Uncharacterized protein</fullName>
    </submittedName>
</protein>
<gene>
    <name evidence="1" type="ORF">WN51_11264</name>
</gene>
<proteinExistence type="predicted"/>
<name>A0A0M9A3Q9_9HYME</name>
<keyword evidence="2" id="KW-1185">Reference proteome</keyword>
<sequence>MKFPECECVDYTLRCYKELEKNKVAETLSWTKLLQEFINPQSSKEDELDEALQIILLSIAIGKLFFLNSVASRELSQEVLLIGEVKRKMRNLWPTQESSFVDRIFDRAV</sequence>
<reference evidence="1 2" key="1">
    <citation type="submission" date="2015-07" db="EMBL/GenBank/DDBJ databases">
        <title>The genome of Melipona quadrifasciata.</title>
        <authorList>
            <person name="Pan H."/>
            <person name="Kapheim K."/>
        </authorList>
    </citation>
    <scope>NUCLEOTIDE SEQUENCE [LARGE SCALE GENOMIC DNA]</scope>
    <source>
        <strain evidence="1">0111107301</strain>
        <tissue evidence="1">Whole body</tissue>
    </source>
</reference>
<organism evidence="1 2">
    <name type="scientific">Melipona quadrifasciata</name>
    <dbReference type="NCBI Taxonomy" id="166423"/>
    <lineage>
        <taxon>Eukaryota</taxon>
        <taxon>Metazoa</taxon>
        <taxon>Ecdysozoa</taxon>
        <taxon>Arthropoda</taxon>
        <taxon>Hexapoda</taxon>
        <taxon>Insecta</taxon>
        <taxon>Pterygota</taxon>
        <taxon>Neoptera</taxon>
        <taxon>Endopterygota</taxon>
        <taxon>Hymenoptera</taxon>
        <taxon>Apocrita</taxon>
        <taxon>Aculeata</taxon>
        <taxon>Apoidea</taxon>
        <taxon>Anthophila</taxon>
        <taxon>Apidae</taxon>
        <taxon>Melipona</taxon>
    </lineage>
</organism>
<accession>A0A0M9A3Q9</accession>
<dbReference type="EMBL" id="KQ435745">
    <property type="protein sequence ID" value="KOX76630.1"/>
    <property type="molecule type" value="Genomic_DNA"/>
</dbReference>
<evidence type="ECO:0000313" key="2">
    <source>
        <dbReference type="Proteomes" id="UP000053105"/>
    </source>
</evidence>
<dbReference type="AlphaFoldDB" id="A0A0M9A3Q9"/>
<dbReference type="Proteomes" id="UP000053105">
    <property type="component" value="Unassembled WGS sequence"/>
</dbReference>
<evidence type="ECO:0000313" key="1">
    <source>
        <dbReference type="EMBL" id="KOX76630.1"/>
    </source>
</evidence>